<evidence type="ECO:0000256" key="1">
    <source>
        <dbReference type="SAM" id="MobiDB-lite"/>
    </source>
</evidence>
<feature type="compositionally biased region" description="Polar residues" evidence="1">
    <location>
        <begin position="53"/>
        <end position="63"/>
    </location>
</feature>
<feature type="compositionally biased region" description="Polar residues" evidence="1">
    <location>
        <begin position="164"/>
        <end position="174"/>
    </location>
</feature>
<dbReference type="AlphaFoldDB" id="A0A8K0JSS2"/>
<evidence type="ECO:0000313" key="2">
    <source>
        <dbReference type="EMBL" id="KAG7571382.1"/>
    </source>
</evidence>
<accession>A0A8K0JSS2</accession>
<name>A0A8K0JSS2_9TREE</name>
<comment type="caution">
    <text evidence="2">The sequence shown here is derived from an EMBL/GenBank/DDBJ whole genome shotgun (WGS) entry which is preliminary data.</text>
</comment>
<organism evidence="2 3">
    <name type="scientific">Filobasidium floriforme</name>
    <dbReference type="NCBI Taxonomy" id="5210"/>
    <lineage>
        <taxon>Eukaryota</taxon>
        <taxon>Fungi</taxon>
        <taxon>Dikarya</taxon>
        <taxon>Basidiomycota</taxon>
        <taxon>Agaricomycotina</taxon>
        <taxon>Tremellomycetes</taxon>
        <taxon>Filobasidiales</taxon>
        <taxon>Filobasidiaceae</taxon>
        <taxon>Filobasidium</taxon>
    </lineage>
</organism>
<dbReference type="EMBL" id="JABELV010000008">
    <property type="protein sequence ID" value="KAG7571382.1"/>
    <property type="molecule type" value="Genomic_DNA"/>
</dbReference>
<feature type="region of interest" description="Disordered" evidence="1">
    <location>
        <begin position="29"/>
        <end position="135"/>
    </location>
</feature>
<protein>
    <submittedName>
        <fullName evidence="2">Uncharacterized protein</fullName>
    </submittedName>
</protein>
<evidence type="ECO:0000313" key="3">
    <source>
        <dbReference type="Proteomes" id="UP000812966"/>
    </source>
</evidence>
<feature type="compositionally biased region" description="Basic and acidic residues" evidence="1">
    <location>
        <begin position="244"/>
        <end position="254"/>
    </location>
</feature>
<dbReference type="Proteomes" id="UP000812966">
    <property type="component" value="Unassembled WGS sequence"/>
</dbReference>
<feature type="region of interest" description="Disordered" evidence="1">
    <location>
        <begin position="149"/>
        <end position="368"/>
    </location>
</feature>
<proteinExistence type="predicted"/>
<gene>
    <name evidence="2" type="ORF">FFLO_00734</name>
</gene>
<reference evidence="2" key="1">
    <citation type="submission" date="2020-04" db="EMBL/GenBank/DDBJ databases">
        <title>Analysis of mating type loci in Filobasidium floriforme.</title>
        <authorList>
            <person name="Nowrousian M."/>
        </authorList>
    </citation>
    <scope>NUCLEOTIDE SEQUENCE</scope>
    <source>
        <strain evidence="2">CBS 6242</strain>
    </source>
</reference>
<feature type="compositionally biased region" description="Basic and acidic residues" evidence="1">
    <location>
        <begin position="357"/>
        <end position="368"/>
    </location>
</feature>
<dbReference type="OrthoDB" id="2687798at2759"/>
<feature type="compositionally biased region" description="Basic and acidic residues" evidence="1">
    <location>
        <begin position="65"/>
        <end position="84"/>
    </location>
</feature>
<keyword evidence="3" id="KW-1185">Reference proteome</keyword>
<sequence length="368" mass="38279">MFAQSLRTVTSRRAVVPLRAFSSTRYALVQDPKKPNSERHAVHKTGTMEGGLDNQSAGVQSAMHQADHGKPNREPFDTAAEDKGGQAAFSEAKDEAIKDASSSTQEAQVGSFKDHRGGTQNSDVKSSGAVGGKEEAAAPSFLASAKNALGLGTSKKEHEDNKTAGGTSYRSLHTSARRLADKGDATDAALKDGQGARTPVDGGVVGDQNSHLKHKSPEQVDGGKGNAGATPHLPSKSSAARASTDQHSDNESQQKARFSTSARQMAANPPGGYADSTVPEPVQDGYPAPGQAYPSVKLHERPPPPNPDMAPASELPRSSTGQGPAHPVLAKQAKEGSIPAKNPPPDAKAGQLGLGEAWKDRSAQVDDK</sequence>
<feature type="compositionally biased region" description="Basic and acidic residues" evidence="1">
    <location>
        <begin position="31"/>
        <end position="40"/>
    </location>
</feature>